<sequence length="175" mass="19582">NGLWVGNIPPELHDLSFVEKLVVSKYRHNACVVEVRQGNGIAGQRKMRANAIIFPQPVAKVYYMLPPPRRELDEILAVLFVGPCVPTKPDYKRTPLLVRRNVVARALKWLVTHNRLYATVQISEENLNEYDEHEPPVAVLHKTSDGLRSPDGMAVYDSDGEEGTSSGPCEFVVHG</sequence>
<dbReference type="EMBL" id="KE504145">
    <property type="protein sequence ID" value="EPT00896.1"/>
    <property type="molecule type" value="Genomic_DNA"/>
</dbReference>
<proteinExistence type="predicted"/>
<accession>S8FHK5</accession>
<evidence type="ECO:0000313" key="2">
    <source>
        <dbReference type="EMBL" id="EPT00896.1"/>
    </source>
</evidence>
<protein>
    <recommendedName>
        <fullName evidence="1">DUF6570 domain-containing protein</fullName>
    </recommendedName>
</protein>
<feature type="non-terminal residue" evidence="2">
    <location>
        <position position="175"/>
    </location>
</feature>
<dbReference type="InterPro" id="IPR046700">
    <property type="entry name" value="DUF6570"/>
</dbReference>
<dbReference type="STRING" id="743788.S8FHK5"/>
<organism evidence="2 3">
    <name type="scientific">Fomitopsis schrenkii</name>
    <name type="common">Brown rot fungus</name>
    <dbReference type="NCBI Taxonomy" id="2126942"/>
    <lineage>
        <taxon>Eukaryota</taxon>
        <taxon>Fungi</taxon>
        <taxon>Dikarya</taxon>
        <taxon>Basidiomycota</taxon>
        <taxon>Agaricomycotina</taxon>
        <taxon>Agaricomycetes</taxon>
        <taxon>Polyporales</taxon>
        <taxon>Fomitopsis</taxon>
    </lineage>
</organism>
<name>S8FHK5_FOMSC</name>
<feature type="non-terminal residue" evidence="2">
    <location>
        <position position="1"/>
    </location>
</feature>
<dbReference type="eggNOG" id="KOG0987">
    <property type="taxonomic scope" value="Eukaryota"/>
</dbReference>
<feature type="domain" description="DUF6570" evidence="1">
    <location>
        <begin position="1"/>
        <end position="128"/>
    </location>
</feature>
<dbReference type="Pfam" id="PF20209">
    <property type="entry name" value="DUF6570"/>
    <property type="match status" value="1"/>
</dbReference>
<dbReference type="InParanoid" id="S8FHK5"/>
<keyword evidence="3" id="KW-1185">Reference proteome</keyword>
<gene>
    <name evidence="2" type="ORF">FOMPIDRAFT_8724</name>
</gene>
<dbReference type="Proteomes" id="UP000015241">
    <property type="component" value="Unassembled WGS sequence"/>
</dbReference>
<dbReference type="HOGENOM" id="CLU_090397_2_0_1"/>
<dbReference type="AlphaFoldDB" id="S8FHK5"/>
<reference evidence="2 3" key="1">
    <citation type="journal article" date="2012" name="Science">
        <title>The Paleozoic origin of enzymatic lignin decomposition reconstructed from 31 fungal genomes.</title>
        <authorList>
            <person name="Floudas D."/>
            <person name="Binder M."/>
            <person name="Riley R."/>
            <person name="Barry K."/>
            <person name="Blanchette R.A."/>
            <person name="Henrissat B."/>
            <person name="Martinez A.T."/>
            <person name="Otillar R."/>
            <person name="Spatafora J.W."/>
            <person name="Yadav J.S."/>
            <person name="Aerts A."/>
            <person name="Benoit I."/>
            <person name="Boyd A."/>
            <person name="Carlson A."/>
            <person name="Copeland A."/>
            <person name="Coutinho P.M."/>
            <person name="de Vries R.P."/>
            <person name="Ferreira P."/>
            <person name="Findley K."/>
            <person name="Foster B."/>
            <person name="Gaskell J."/>
            <person name="Glotzer D."/>
            <person name="Gorecki P."/>
            <person name="Heitman J."/>
            <person name="Hesse C."/>
            <person name="Hori C."/>
            <person name="Igarashi K."/>
            <person name="Jurgens J.A."/>
            <person name="Kallen N."/>
            <person name="Kersten P."/>
            <person name="Kohler A."/>
            <person name="Kuees U."/>
            <person name="Kumar T.K.A."/>
            <person name="Kuo A."/>
            <person name="LaButti K."/>
            <person name="Larrondo L.F."/>
            <person name="Lindquist E."/>
            <person name="Ling A."/>
            <person name="Lombard V."/>
            <person name="Lucas S."/>
            <person name="Lundell T."/>
            <person name="Martin R."/>
            <person name="McLaughlin D.J."/>
            <person name="Morgenstern I."/>
            <person name="Morin E."/>
            <person name="Murat C."/>
            <person name="Nagy L.G."/>
            <person name="Nolan M."/>
            <person name="Ohm R.A."/>
            <person name="Patyshakuliyeva A."/>
            <person name="Rokas A."/>
            <person name="Ruiz-Duenas F.J."/>
            <person name="Sabat G."/>
            <person name="Salamov A."/>
            <person name="Samejima M."/>
            <person name="Schmutz J."/>
            <person name="Slot J.C."/>
            <person name="St John F."/>
            <person name="Stenlid J."/>
            <person name="Sun H."/>
            <person name="Sun S."/>
            <person name="Syed K."/>
            <person name="Tsang A."/>
            <person name="Wiebenga A."/>
            <person name="Young D."/>
            <person name="Pisabarro A."/>
            <person name="Eastwood D.C."/>
            <person name="Martin F."/>
            <person name="Cullen D."/>
            <person name="Grigoriev I.V."/>
            <person name="Hibbett D.S."/>
        </authorList>
    </citation>
    <scope>NUCLEOTIDE SEQUENCE</scope>
    <source>
        <strain evidence="3">FP-58527</strain>
    </source>
</reference>
<evidence type="ECO:0000313" key="3">
    <source>
        <dbReference type="Proteomes" id="UP000015241"/>
    </source>
</evidence>
<dbReference type="OrthoDB" id="3221862at2759"/>
<evidence type="ECO:0000259" key="1">
    <source>
        <dbReference type="Pfam" id="PF20209"/>
    </source>
</evidence>